<accession>A0A1E1LQ53</accession>
<reference evidence="2" key="1">
    <citation type="submission" date="2016-03" db="EMBL/GenBank/DDBJ databases">
        <authorList>
            <person name="Ploux O."/>
        </authorList>
    </citation>
    <scope>NUCLEOTIDE SEQUENCE [LARGE SCALE GENOMIC DNA]</scope>
    <source>
        <strain evidence="2">UK7</strain>
    </source>
</reference>
<organism evidence="1 2">
    <name type="scientific">Rhynchosporium graminicola</name>
    <dbReference type="NCBI Taxonomy" id="2792576"/>
    <lineage>
        <taxon>Eukaryota</taxon>
        <taxon>Fungi</taxon>
        <taxon>Dikarya</taxon>
        <taxon>Ascomycota</taxon>
        <taxon>Pezizomycotina</taxon>
        <taxon>Leotiomycetes</taxon>
        <taxon>Helotiales</taxon>
        <taxon>Ploettnerulaceae</taxon>
        <taxon>Rhynchosporium</taxon>
    </lineage>
</organism>
<dbReference type="InParanoid" id="A0A1E1LQ53"/>
<protein>
    <recommendedName>
        <fullName evidence="3">NACHT-NTPase and P-loop NTPases N-terminal domain-containing protein</fullName>
    </recommendedName>
</protein>
<keyword evidence="2" id="KW-1185">Reference proteome</keyword>
<dbReference type="Proteomes" id="UP000178129">
    <property type="component" value="Unassembled WGS sequence"/>
</dbReference>
<dbReference type="EMBL" id="FJUW01000074">
    <property type="protein sequence ID" value="CZT12632.1"/>
    <property type="molecule type" value="Genomic_DNA"/>
</dbReference>
<dbReference type="AlphaFoldDB" id="A0A1E1LQ53"/>
<proteinExistence type="predicted"/>
<comment type="caution">
    <text evidence="1">The sequence shown here is derived from an EMBL/GenBank/DDBJ whole genome shotgun (WGS) entry which is preliminary data.</text>
</comment>
<evidence type="ECO:0000313" key="2">
    <source>
        <dbReference type="Proteomes" id="UP000178129"/>
    </source>
</evidence>
<sequence>MAEVIGVAASVAQLLEVAFRLITRAKKAYDRHNNLNAILHRHLEEIESVVTMVEIIREEYALQTALVALELENIEGVTRMLVQYLRDLNPGSKGHMRQIAHHFIHGTKEEEKLAVIMSDFSRTKFNLSLRVQLANVGLTQMVQNTVIANVEVVNRIDRRLGEVAGGTHGLKLACLVKDGQPNGPNLVTINKFDIASMGLEGMEEFDNEITFDNEGFDRIIAGNTAKDTAIQLLGPIGKDLWEDMRVRIENNRASGFAAQFAYPTDFATFKCLLDHQERMANRHSER</sequence>
<evidence type="ECO:0000313" key="1">
    <source>
        <dbReference type="EMBL" id="CZT12632.1"/>
    </source>
</evidence>
<gene>
    <name evidence="1" type="ORF">RCO7_04017</name>
</gene>
<name>A0A1E1LQ53_9HELO</name>
<evidence type="ECO:0008006" key="3">
    <source>
        <dbReference type="Google" id="ProtNLM"/>
    </source>
</evidence>